<dbReference type="SMART" id="SM00717">
    <property type="entry name" value="SANT"/>
    <property type="match status" value="2"/>
</dbReference>
<dbReference type="FunFam" id="1.10.10.60:FF:000092">
    <property type="entry name" value="Trihelix transcription factor GT-2"/>
    <property type="match status" value="1"/>
</dbReference>
<evidence type="ECO:0000313" key="9">
    <source>
        <dbReference type="EMBL" id="PRQ49192.1"/>
    </source>
</evidence>
<evidence type="ECO:0000256" key="6">
    <source>
        <dbReference type="ARBA" id="ARBA00023242"/>
    </source>
</evidence>
<dbReference type="OMA" id="NKYFKRM"/>
<keyword evidence="4" id="KW-0238">DNA-binding</keyword>
<keyword evidence="2" id="KW-0677">Repeat</keyword>
<keyword evidence="5" id="KW-0804">Transcription</keyword>
<dbReference type="InterPro" id="IPR044822">
    <property type="entry name" value="Myb_DNA-bind_4"/>
</dbReference>
<organism evidence="9 10">
    <name type="scientific">Rosa chinensis</name>
    <name type="common">China rose</name>
    <dbReference type="NCBI Taxonomy" id="74649"/>
    <lineage>
        <taxon>Eukaryota</taxon>
        <taxon>Viridiplantae</taxon>
        <taxon>Streptophyta</taxon>
        <taxon>Embryophyta</taxon>
        <taxon>Tracheophyta</taxon>
        <taxon>Spermatophyta</taxon>
        <taxon>Magnoliopsida</taxon>
        <taxon>eudicotyledons</taxon>
        <taxon>Gunneridae</taxon>
        <taxon>Pentapetalae</taxon>
        <taxon>rosids</taxon>
        <taxon>fabids</taxon>
        <taxon>Rosales</taxon>
        <taxon>Rosaceae</taxon>
        <taxon>Rosoideae</taxon>
        <taxon>Rosoideae incertae sedis</taxon>
        <taxon>Rosa</taxon>
    </lineage>
</organism>
<dbReference type="Gene3D" id="1.10.10.60">
    <property type="entry name" value="Homeodomain-like"/>
    <property type="match status" value="2"/>
</dbReference>
<accession>A0A2P6RRY1</accession>
<dbReference type="FunFam" id="1.10.10.60:FF:000061">
    <property type="entry name" value="Trihelix transcription factor GT-2"/>
    <property type="match status" value="1"/>
</dbReference>
<evidence type="ECO:0000256" key="7">
    <source>
        <dbReference type="SAM" id="MobiDB-lite"/>
    </source>
</evidence>
<dbReference type="GO" id="GO:0005634">
    <property type="term" value="C:nucleus"/>
    <property type="evidence" value="ECO:0007669"/>
    <property type="project" value="UniProtKB-SubCell"/>
</dbReference>
<feature type="domain" description="Myb-like" evidence="8">
    <location>
        <begin position="381"/>
        <end position="445"/>
    </location>
</feature>
<feature type="region of interest" description="Disordered" evidence="7">
    <location>
        <begin position="504"/>
        <end position="565"/>
    </location>
</feature>
<evidence type="ECO:0000256" key="2">
    <source>
        <dbReference type="ARBA" id="ARBA00022737"/>
    </source>
</evidence>
<dbReference type="SUPFAM" id="SSF46689">
    <property type="entry name" value="Homeodomain-like"/>
    <property type="match status" value="1"/>
</dbReference>
<dbReference type="EMBL" id="PDCK01000040">
    <property type="protein sequence ID" value="PRQ49192.1"/>
    <property type="molecule type" value="Genomic_DNA"/>
</dbReference>
<evidence type="ECO:0000259" key="8">
    <source>
        <dbReference type="PROSITE" id="PS50090"/>
    </source>
</evidence>
<dbReference type="PANTHER" id="PTHR21654">
    <property type="entry name" value="FI21293P1"/>
    <property type="match status" value="1"/>
</dbReference>
<evidence type="ECO:0000256" key="3">
    <source>
        <dbReference type="ARBA" id="ARBA00023015"/>
    </source>
</evidence>
<comment type="subcellular location">
    <subcellularLocation>
        <location evidence="1">Nucleus</location>
    </subcellularLocation>
</comment>
<feature type="region of interest" description="Disordered" evidence="7">
    <location>
        <begin position="369"/>
        <end position="388"/>
    </location>
</feature>
<evidence type="ECO:0000256" key="4">
    <source>
        <dbReference type="ARBA" id="ARBA00023125"/>
    </source>
</evidence>
<dbReference type="Proteomes" id="UP000238479">
    <property type="component" value="Chromosome 2"/>
</dbReference>
<feature type="region of interest" description="Disordered" evidence="7">
    <location>
        <begin position="1"/>
        <end position="37"/>
    </location>
</feature>
<feature type="domain" description="Myb-like" evidence="8">
    <location>
        <begin position="52"/>
        <end position="110"/>
    </location>
</feature>
<dbReference type="STRING" id="74649.A0A2P6RRY1"/>
<evidence type="ECO:0000313" key="10">
    <source>
        <dbReference type="Proteomes" id="UP000238479"/>
    </source>
</evidence>
<proteinExistence type="predicted"/>
<comment type="caution">
    <text evidence="9">The sequence shown here is derived from an EMBL/GenBank/DDBJ whole genome shotgun (WGS) entry which is preliminary data.</text>
</comment>
<keyword evidence="10" id="KW-1185">Reference proteome</keyword>
<dbReference type="CDD" id="cd12203">
    <property type="entry name" value="GT1"/>
    <property type="match status" value="2"/>
</dbReference>
<dbReference type="GO" id="GO:0003677">
    <property type="term" value="F:DNA binding"/>
    <property type="evidence" value="ECO:0007669"/>
    <property type="project" value="UniProtKB-KW"/>
</dbReference>
<gene>
    <name evidence="9" type="ORF">RchiOBHm_Chr2g0119181</name>
</gene>
<evidence type="ECO:0000256" key="5">
    <source>
        <dbReference type="ARBA" id="ARBA00023163"/>
    </source>
</evidence>
<protein>
    <submittedName>
        <fullName evidence="9">Putative transcription factor MYB-HB-like family</fullName>
    </submittedName>
</protein>
<dbReference type="PROSITE" id="PS50090">
    <property type="entry name" value="MYB_LIKE"/>
    <property type="match status" value="2"/>
</dbReference>
<dbReference type="InterPro" id="IPR009057">
    <property type="entry name" value="Homeodomain-like_sf"/>
</dbReference>
<name>A0A2P6RRY1_ROSCH</name>
<dbReference type="GO" id="GO:0006355">
    <property type="term" value="P:regulation of DNA-templated transcription"/>
    <property type="evidence" value="ECO:0007669"/>
    <property type="project" value="UniProtKB-ARBA"/>
</dbReference>
<sequence length="565" mass="64129">MLENSTLPANPSSPASDRRAEEVAGDGGSVSVGLEEEERAGLEQGYRNWAGNRWPRQETLALLKIRSDMDAEFKAATAKMPLWEEVSRKMGEAGYSRDAKKCKEKFENIYKYHKRTRETRCGRSAGKTYKYFEQLEAIEQHHFEHIPPAETVQAETAETAATIPKDGVSHALPPCSSIQHQLSSFVDNSTPTTSCSSKESEGTHKKKRRVTEFFEKLMKQVIDKQENLQTKFVEVMDKYEQDRVAREEAWKMQEMARIEREREQLAQERSVAAAKDSAVLAFLQKFSEQAASVHMPPGQACSVQIPNQPSSVQLPMQACSVQLPNQSSSVQLPVQASAVRVQMPDNSPLANTVTDKQKKDEDWERLHRSLERPDKNNGRSHTPIGSTRWPREEVEDLIKLRSNYDLQYQENGSKGHLWEEISASMKKLGYDRNAKRCKEKWENINKYYRRLKDSNKKRPEDSKTCAYYNVLDALYNKKTSRAENQVDSNYELRPEELLMHMMSGQEEQQQPESVTQNGDGDNVEKIQEDNGNGEGVGDVAGDGYRIVAANPSPMEQDNPSVAIMS</sequence>
<keyword evidence="3" id="KW-0805">Transcription regulation</keyword>
<feature type="compositionally biased region" description="Polar residues" evidence="7">
    <location>
        <begin position="505"/>
        <end position="519"/>
    </location>
</feature>
<dbReference type="InterPro" id="IPR001005">
    <property type="entry name" value="SANT/Myb"/>
</dbReference>
<reference evidence="9 10" key="1">
    <citation type="journal article" date="2018" name="Nat. Genet.">
        <title>The Rosa genome provides new insights in the design of modern roses.</title>
        <authorList>
            <person name="Bendahmane M."/>
        </authorList>
    </citation>
    <scope>NUCLEOTIDE SEQUENCE [LARGE SCALE GENOMIC DNA]</scope>
    <source>
        <strain evidence="10">cv. Old Blush</strain>
    </source>
</reference>
<feature type="compositionally biased region" description="Polar residues" evidence="7">
    <location>
        <begin position="1"/>
        <end position="15"/>
    </location>
</feature>
<feature type="compositionally biased region" description="Polar residues" evidence="7">
    <location>
        <begin position="186"/>
        <end position="197"/>
    </location>
</feature>
<dbReference type="PANTHER" id="PTHR21654:SF14">
    <property type="entry name" value="TRIHELIX TRANSCRIPTION FACTOR GTL1-LIKE"/>
    <property type="match status" value="1"/>
</dbReference>
<feature type="region of interest" description="Disordered" evidence="7">
    <location>
        <begin position="186"/>
        <end position="207"/>
    </location>
</feature>
<dbReference type="AlphaFoldDB" id="A0A2P6RRY1"/>
<evidence type="ECO:0000256" key="1">
    <source>
        <dbReference type="ARBA" id="ARBA00004123"/>
    </source>
</evidence>
<dbReference type="Pfam" id="PF13837">
    <property type="entry name" value="Myb_DNA-bind_4"/>
    <property type="match status" value="2"/>
</dbReference>
<dbReference type="Gramene" id="PRQ49192">
    <property type="protein sequence ID" value="PRQ49192"/>
    <property type="gene ID" value="RchiOBHm_Chr2g0119181"/>
</dbReference>
<dbReference type="OrthoDB" id="691673at2759"/>
<keyword evidence="6" id="KW-0539">Nucleus</keyword>